<organism evidence="3">
    <name type="scientific">Candidatus Kentrum sp. DK</name>
    <dbReference type="NCBI Taxonomy" id="2126562"/>
    <lineage>
        <taxon>Bacteria</taxon>
        <taxon>Pseudomonadati</taxon>
        <taxon>Pseudomonadota</taxon>
        <taxon>Gammaproteobacteria</taxon>
        <taxon>Candidatus Kentrum</taxon>
    </lineage>
</organism>
<accession>A0A450SP09</accession>
<dbReference type="PANTHER" id="PTHR38595">
    <property type="entry name" value="CYTOPLASMIC PROTEIN-RELATED"/>
    <property type="match status" value="1"/>
</dbReference>
<evidence type="ECO:0000313" key="4">
    <source>
        <dbReference type="EMBL" id="VFJ62735.1"/>
    </source>
</evidence>
<feature type="region of interest" description="Disordered" evidence="1">
    <location>
        <begin position="1"/>
        <end position="31"/>
    </location>
</feature>
<dbReference type="Pfam" id="PF04965">
    <property type="entry name" value="GPW_gp25"/>
    <property type="match status" value="1"/>
</dbReference>
<dbReference type="NCBIfam" id="TIGR03357">
    <property type="entry name" value="VI_zyme"/>
    <property type="match status" value="1"/>
</dbReference>
<evidence type="ECO:0000256" key="1">
    <source>
        <dbReference type="SAM" id="MobiDB-lite"/>
    </source>
</evidence>
<dbReference type="EMBL" id="CAADEY010000100">
    <property type="protein sequence ID" value="VFJ62735.1"/>
    <property type="molecule type" value="Genomic_DNA"/>
</dbReference>
<proteinExistence type="predicted"/>
<evidence type="ECO:0000313" key="3">
    <source>
        <dbReference type="EMBL" id="VFJ55650.1"/>
    </source>
</evidence>
<dbReference type="EMBL" id="CAADEX010000053">
    <property type="protein sequence ID" value="VFJ55650.1"/>
    <property type="molecule type" value="Genomic_DNA"/>
</dbReference>
<evidence type="ECO:0000259" key="2">
    <source>
        <dbReference type="Pfam" id="PF04965"/>
    </source>
</evidence>
<gene>
    <name evidence="3" type="ORF">BECKDK2373B_GA0170837_105330</name>
    <name evidence="4" type="ORF">BECKDK2373C_GA0170839_11006</name>
</gene>
<dbReference type="SUPFAM" id="SSF160719">
    <property type="entry name" value="gpW/gp25-like"/>
    <property type="match status" value="1"/>
</dbReference>
<dbReference type="AlphaFoldDB" id="A0A450SP09"/>
<dbReference type="PANTHER" id="PTHR38595:SF1">
    <property type="entry name" value="TYPE VI SECRETION SYSTEM COMPONENT TSSE1"/>
    <property type="match status" value="1"/>
</dbReference>
<protein>
    <submittedName>
        <fullName evidence="3">Type VI secretion system protein ImpF</fullName>
    </submittedName>
</protein>
<sequence>MPELIHQEKRQPSLLDRLMDDEPWEKKDPPEKRLLSPRQLKESVVWNLGWLMNTTHLASSVPLEEYEEVRHSCLNFGLPELRRHTLSGLDAVELERGIRRAIIDFEPRILKNTLRVTVNMDPEAVGRERSMLTFHIQGEIWTQPAPVPVYLRSVVDVEIGDVTISDIS</sequence>
<reference evidence="3" key="1">
    <citation type="submission" date="2019-02" db="EMBL/GenBank/DDBJ databases">
        <authorList>
            <person name="Gruber-Vodicka R. H."/>
            <person name="Seah K. B. B."/>
        </authorList>
    </citation>
    <scope>NUCLEOTIDE SEQUENCE</scope>
    <source>
        <strain evidence="4">BECK_DK161</strain>
        <strain evidence="3">BECK_DK47</strain>
    </source>
</reference>
<feature type="domain" description="IraD/Gp25-like" evidence="2">
    <location>
        <begin position="39"/>
        <end position="144"/>
    </location>
</feature>
<dbReference type="InterPro" id="IPR017737">
    <property type="entry name" value="TssE1-like"/>
</dbReference>
<dbReference type="InterPro" id="IPR007048">
    <property type="entry name" value="IraD/Gp25-like"/>
</dbReference>
<dbReference type="InterPro" id="IPR053176">
    <property type="entry name" value="T6SS_TssE1-like"/>
</dbReference>
<name>A0A450SP09_9GAMM</name>